<dbReference type="EMBL" id="CM000366">
    <property type="protein sequence ID" value="EDX16982.1"/>
    <property type="molecule type" value="Genomic_DNA"/>
</dbReference>
<evidence type="ECO:0000313" key="2">
    <source>
        <dbReference type="Proteomes" id="UP000000304"/>
    </source>
</evidence>
<name>B4R3X0_DROSI</name>
<evidence type="ECO:0000313" key="1">
    <source>
        <dbReference type="EMBL" id="EDX16982.1"/>
    </source>
</evidence>
<organism evidence="1 2">
    <name type="scientific">Drosophila simulans</name>
    <name type="common">Fruit fly</name>
    <dbReference type="NCBI Taxonomy" id="7240"/>
    <lineage>
        <taxon>Eukaryota</taxon>
        <taxon>Metazoa</taxon>
        <taxon>Ecdysozoa</taxon>
        <taxon>Arthropoda</taxon>
        <taxon>Hexapoda</taxon>
        <taxon>Insecta</taxon>
        <taxon>Pterygota</taxon>
        <taxon>Neoptera</taxon>
        <taxon>Endopterygota</taxon>
        <taxon>Diptera</taxon>
        <taxon>Brachycera</taxon>
        <taxon>Muscomorpha</taxon>
        <taxon>Ephydroidea</taxon>
        <taxon>Drosophilidae</taxon>
        <taxon>Drosophila</taxon>
        <taxon>Sophophora</taxon>
    </lineage>
</organism>
<dbReference type="Proteomes" id="UP000000304">
    <property type="component" value="Chromosome X"/>
</dbReference>
<proteinExistence type="predicted"/>
<protein>
    <submittedName>
        <fullName evidence="1">GD16634</fullName>
    </submittedName>
</protein>
<reference evidence="1 2" key="1">
    <citation type="journal article" date="2007" name="Nature">
        <title>Evolution of genes and genomes on the Drosophila phylogeny.</title>
        <authorList>
            <consortium name="Drosophila 12 Genomes Consortium"/>
            <person name="Clark A.G."/>
            <person name="Eisen M.B."/>
            <person name="Smith D.R."/>
            <person name="Bergman C.M."/>
            <person name="Oliver B."/>
            <person name="Markow T.A."/>
            <person name="Kaufman T.C."/>
            <person name="Kellis M."/>
            <person name="Gelbart W."/>
            <person name="Iyer V.N."/>
            <person name="Pollard D.A."/>
            <person name="Sackton T.B."/>
            <person name="Larracuente A.M."/>
            <person name="Singh N.D."/>
            <person name="Abad J.P."/>
            <person name="Abt D.N."/>
            <person name="Adryan B."/>
            <person name="Aguade M."/>
            <person name="Akashi H."/>
            <person name="Anderson W.W."/>
            <person name="Aquadro C.F."/>
            <person name="Ardell D.H."/>
            <person name="Arguello R."/>
            <person name="Artieri C.G."/>
            <person name="Barbash D.A."/>
            <person name="Barker D."/>
            <person name="Barsanti P."/>
            <person name="Batterham P."/>
            <person name="Batzoglou S."/>
            <person name="Begun D."/>
            <person name="Bhutkar A."/>
            <person name="Blanco E."/>
            <person name="Bosak S.A."/>
            <person name="Bradley R.K."/>
            <person name="Brand A.D."/>
            <person name="Brent M.R."/>
            <person name="Brooks A.N."/>
            <person name="Brown R.H."/>
            <person name="Butlin R.K."/>
            <person name="Caggese C."/>
            <person name="Calvi B.R."/>
            <person name="Bernardo de Carvalho A."/>
            <person name="Caspi A."/>
            <person name="Castrezana S."/>
            <person name="Celniker S.E."/>
            <person name="Chang J.L."/>
            <person name="Chapple C."/>
            <person name="Chatterji S."/>
            <person name="Chinwalla A."/>
            <person name="Civetta A."/>
            <person name="Clifton S.W."/>
            <person name="Comeron J.M."/>
            <person name="Costello J.C."/>
            <person name="Coyne J.A."/>
            <person name="Daub J."/>
            <person name="David R.G."/>
            <person name="Delcher A.L."/>
            <person name="Delehaunty K."/>
            <person name="Do C.B."/>
            <person name="Ebling H."/>
            <person name="Edwards K."/>
            <person name="Eickbush T."/>
            <person name="Evans J.D."/>
            <person name="Filipski A."/>
            <person name="Findeiss S."/>
            <person name="Freyhult E."/>
            <person name="Fulton L."/>
            <person name="Fulton R."/>
            <person name="Garcia A.C."/>
            <person name="Gardiner A."/>
            <person name="Garfield D.A."/>
            <person name="Garvin B.E."/>
            <person name="Gibson G."/>
            <person name="Gilbert D."/>
            <person name="Gnerre S."/>
            <person name="Godfrey J."/>
            <person name="Good R."/>
            <person name="Gotea V."/>
            <person name="Gravely B."/>
            <person name="Greenberg A.J."/>
            <person name="Griffiths-Jones S."/>
            <person name="Gross S."/>
            <person name="Guigo R."/>
            <person name="Gustafson E.A."/>
            <person name="Haerty W."/>
            <person name="Hahn M.W."/>
            <person name="Halligan D.L."/>
            <person name="Halpern A.L."/>
            <person name="Halter G.M."/>
            <person name="Han M.V."/>
            <person name="Heger A."/>
            <person name="Hillier L."/>
            <person name="Hinrichs A.S."/>
            <person name="Holmes I."/>
            <person name="Hoskins R.A."/>
            <person name="Hubisz M.J."/>
            <person name="Hultmark D."/>
            <person name="Huntley M.A."/>
            <person name="Jaffe D.B."/>
            <person name="Jagadeeshan S."/>
            <person name="Jeck W.R."/>
            <person name="Johnson J."/>
            <person name="Jones C.D."/>
            <person name="Jordan W.C."/>
            <person name="Karpen G.H."/>
            <person name="Kataoka E."/>
            <person name="Keightley P.D."/>
            <person name="Kheradpour P."/>
            <person name="Kirkness E.F."/>
            <person name="Koerich L.B."/>
            <person name="Kristiansen K."/>
            <person name="Kudrna D."/>
            <person name="Kulathinal R.J."/>
            <person name="Kumar S."/>
            <person name="Kwok R."/>
            <person name="Lander E."/>
            <person name="Langley C.H."/>
            <person name="Lapoint R."/>
            <person name="Lazzaro B.P."/>
            <person name="Lee S.J."/>
            <person name="Levesque L."/>
            <person name="Li R."/>
            <person name="Lin C.F."/>
            <person name="Lin M.F."/>
            <person name="Lindblad-Toh K."/>
            <person name="Llopart A."/>
            <person name="Long M."/>
            <person name="Low L."/>
            <person name="Lozovsky E."/>
            <person name="Lu J."/>
            <person name="Luo M."/>
            <person name="Machado C.A."/>
            <person name="Makalowski W."/>
            <person name="Marzo M."/>
            <person name="Matsuda M."/>
            <person name="Matzkin L."/>
            <person name="McAllister B."/>
            <person name="McBride C.S."/>
            <person name="McKernan B."/>
            <person name="McKernan K."/>
            <person name="Mendez-Lago M."/>
            <person name="Minx P."/>
            <person name="Mollenhauer M.U."/>
            <person name="Montooth K."/>
            <person name="Mount S.M."/>
            <person name="Mu X."/>
            <person name="Myers E."/>
            <person name="Negre B."/>
            <person name="Newfeld S."/>
            <person name="Nielsen R."/>
            <person name="Noor M.A."/>
            <person name="O'Grady P."/>
            <person name="Pachter L."/>
            <person name="Papaceit M."/>
            <person name="Parisi M.J."/>
            <person name="Parisi M."/>
            <person name="Parts L."/>
            <person name="Pedersen J.S."/>
            <person name="Pesole G."/>
            <person name="Phillippy A.M."/>
            <person name="Ponting C.P."/>
            <person name="Pop M."/>
            <person name="Porcelli D."/>
            <person name="Powell J.R."/>
            <person name="Prohaska S."/>
            <person name="Pruitt K."/>
            <person name="Puig M."/>
            <person name="Quesneville H."/>
            <person name="Ram K.R."/>
            <person name="Rand D."/>
            <person name="Rasmussen M.D."/>
            <person name="Reed L.K."/>
            <person name="Reenan R."/>
            <person name="Reily A."/>
            <person name="Remington K.A."/>
            <person name="Rieger T.T."/>
            <person name="Ritchie M.G."/>
            <person name="Robin C."/>
            <person name="Rogers Y.H."/>
            <person name="Rohde C."/>
            <person name="Rozas J."/>
            <person name="Rubenfield M.J."/>
            <person name="Ruiz A."/>
            <person name="Russo S."/>
            <person name="Salzberg S.L."/>
            <person name="Sanchez-Gracia A."/>
            <person name="Saranga D.J."/>
            <person name="Sato H."/>
            <person name="Schaeffer S.W."/>
            <person name="Schatz M.C."/>
            <person name="Schlenke T."/>
            <person name="Schwartz R."/>
            <person name="Segarra C."/>
            <person name="Singh R.S."/>
            <person name="Sirot L."/>
            <person name="Sirota M."/>
            <person name="Sisneros N.B."/>
            <person name="Smith C.D."/>
            <person name="Smith T.F."/>
            <person name="Spieth J."/>
            <person name="Stage D.E."/>
            <person name="Stark A."/>
            <person name="Stephan W."/>
            <person name="Strausberg R.L."/>
            <person name="Strempel S."/>
            <person name="Sturgill D."/>
            <person name="Sutton G."/>
            <person name="Sutton G.G."/>
            <person name="Tao W."/>
            <person name="Teichmann S."/>
            <person name="Tobari Y.N."/>
            <person name="Tomimura Y."/>
            <person name="Tsolas J.M."/>
            <person name="Valente V.L."/>
            <person name="Venter E."/>
            <person name="Venter J.C."/>
            <person name="Vicario S."/>
            <person name="Vieira F.G."/>
            <person name="Vilella A.J."/>
            <person name="Villasante A."/>
            <person name="Walenz B."/>
            <person name="Wang J."/>
            <person name="Wasserman M."/>
            <person name="Watts T."/>
            <person name="Wilson D."/>
            <person name="Wilson R.K."/>
            <person name="Wing R.A."/>
            <person name="Wolfner M.F."/>
            <person name="Wong A."/>
            <person name="Wong G.K."/>
            <person name="Wu C.I."/>
            <person name="Wu G."/>
            <person name="Yamamoto D."/>
            <person name="Yang H.P."/>
            <person name="Yang S.P."/>
            <person name="Yorke J.A."/>
            <person name="Yoshida K."/>
            <person name="Zdobnov E."/>
            <person name="Zhang P."/>
            <person name="Zhang Y."/>
            <person name="Zimin A.V."/>
            <person name="Baldwin J."/>
            <person name="Abdouelleil A."/>
            <person name="Abdulkadir J."/>
            <person name="Abebe A."/>
            <person name="Abera B."/>
            <person name="Abreu J."/>
            <person name="Acer S.C."/>
            <person name="Aftuck L."/>
            <person name="Alexander A."/>
            <person name="An P."/>
            <person name="Anderson E."/>
            <person name="Anderson S."/>
            <person name="Arachi H."/>
            <person name="Azer M."/>
            <person name="Bachantsang P."/>
            <person name="Barry A."/>
            <person name="Bayul T."/>
            <person name="Berlin A."/>
            <person name="Bessette D."/>
            <person name="Bloom T."/>
            <person name="Blye J."/>
            <person name="Boguslavskiy L."/>
            <person name="Bonnet C."/>
            <person name="Boukhgalter B."/>
            <person name="Bourzgui I."/>
            <person name="Brown A."/>
            <person name="Cahill P."/>
            <person name="Channer S."/>
            <person name="Cheshatsang Y."/>
            <person name="Chuda L."/>
            <person name="Citroen M."/>
            <person name="Collymore A."/>
            <person name="Cooke P."/>
            <person name="Costello M."/>
            <person name="D'Aco K."/>
            <person name="Daza R."/>
            <person name="De Haan G."/>
            <person name="DeGray S."/>
            <person name="DeMaso C."/>
            <person name="Dhargay N."/>
            <person name="Dooley K."/>
            <person name="Dooley E."/>
            <person name="Doricent M."/>
            <person name="Dorje P."/>
            <person name="Dorjee K."/>
            <person name="Dupes A."/>
            <person name="Elong R."/>
            <person name="Falk J."/>
            <person name="Farina A."/>
            <person name="Faro S."/>
            <person name="Ferguson D."/>
            <person name="Fisher S."/>
            <person name="Foley C.D."/>
            <person name="Franke A."/>
            <person name="Friedrich D."/>
            <person name="Gadbois L."/>
            <person name="Gearin G."/>
            <person name="Gearin C.R."/>
            <person name="Giannoukos G."/>
            <person name="Goode T."/>
            <person name="Graham J."/>
            <person name="Grandbois E."/>
            <person name="Grewal S."/>
            <person name="Gyaltsen K."/>
            <person name="Hafez N."/>
            <person name="Hagos B."/>
            <person name="Hall J."/>
            <person name="Henson C."/>
            <person name="Hollinger A."/>
            <person name="Honan T."/>
            <person name="Huard M.D."/>
            <person name="Hughes L."/>
            <person name="Hurhula B."/>
            <person name="Husby M.E."/>
            <person name="Kamat A."/>
            <person name="Kanga B."/>
            <person name="Kashin S."/>
            <person name="Khazanovich D."/>
            <person name="Kisner P."/>
            <person name="Lance K."/>
            <person name="Lara M."/>
            <person name="Lee W."/>
            <person name="Lennon N."/>
            <person name="Letendre F."/>
            <person name="LeVine R."/>
            <person name="Lipovsky A."/>
            <person name="Liu X."/>
            <person name="Liu J."/>
            <person name="Liu S."/>
            <person name="Lokyitsang T."/>
            <person name="Lokyitsang Y."/>
            <person name="Lubonja R."/>
            <person name="Lui A."/>
            <person name="MacDonald P."/>
            <person name="Magnisalis V."/>
            <person name="Maru K."/>
            <person name="Matthews C."/>
            <person name="McCusker W."/>
            <person name="McDonough S."/>
            <person name="Mehta T."/>
            <person name="Meldrim J."/>
            <person name="Meneus L."/>
            <person name="Mihai O."/>
            <person name="Mihalev A."/>
            <person name="Mihova T."/>
            <person name="Mittelman R."/>
            <person name="Mlenga V."/>
            <person name="Montmayeur A."/>
            <person name="Mulrain L."/>
            <person name="Navidi A."/>
            <person name="Naylor J."/>
            <person name="Negash T."/>
            <person name="Nguyen T."/>
            <person name="Nguyen N."/>
            <person name="Nicol R."/>
            <person name="Norbu C."/>
            <person name="Norbu N."/>
            <person name="Novod N."/>
            <person name="O'Neill B."/>
            <person name="Osman S."/>
            <person name="Markiewicz E."/>
            <person name="Oyono O.L."/>
            <person name="Patti C."/>
            <person name="Phunkhang P."/>
            <person name="Pierre F."/>
            <person name="Priest M."/>
            <person name="Raghuraman S."/>
            <person name="Rege F."/>
            <person name="Reyes R."/>
            <person name="Rise C."/>
            <person name="Rogov P."/>
            <person name="Ross K."/>
            <person name="Ryan E."/>
            <person name="Settipalli S."/>
            <person name="Shea T."/>
            <person name="Sherpa N."/>
            <person name="Shi L."/>
            <person name="Shih D."/>
            <person name="Sparrow T."/>
            <person name="Spaulding J."/>
            <person name="Stalker J."/>
            <person name="Stange-Thomann N."/>
            <person name="Stavropoulos S."/>
            <person name="Stone C."/>
            <person name="Strader C."/>
            <person name="Tesfaye S."/>
            <person name="Thomson T."/>
            <person name="Thoulutsang Y."/>
            <person name="Thoulutsang D."/>
            <person name="Topham K."/>
            <person name="Topping I."/>
            <person name="Tsamla T."/>
            <person name="Vassiliev H."/>
            <person name="Vo A."/>
            <person name="Wangchuk T."/>
            <person name="Wangdi T."/>
            <person name="Weiand M."/>
            <person name="Wilkinson J."/>
            <person name="Wilson A."/>
            <person name="Yadav S."/>
            <person name="Young G."/>
            <person name="Yu Q."/>
            <person name="Zembek L."/>
            <person name="Zhong D."/>
            <person name="Zimmer A."/>
            <person name="Zwirko Z."/>
            <person name="Jaffe D.B."/>
            <person name="Alvarez P."/>
            <person name="Brockman W."/>
            <person name="Butler J."/>
            <person name="Chin C."/>
            <person name="Gnerre S."/>
            <person name="Grabherr M."/>
            <person name="Kleber M."/>
            <person name="Mauceli E."/>
            <person name="MacCallum I."/>
        </authorList>
    </citation>
    <scope>NUCLEOTIDE SEQUENCE [LARGE SCALE GENOMIC DNA]</scope>
    <source>
        <strain evidence="2">white501</strain>
    </source>
</reference>
<keyword evidence="2" id="KW-1185">Reference proteome</keyword>
<dbReference type="HOGENOM" id="CLU_2402026_0_0_1"/>
<accession>B4R3X0</accession>
<dbReference type="AlphaFoldDB" id="B4R3X0"/>
<gene>
    <name evidence="1" type="primary">Dsim\GD16634</name>
    <name evidence="1" type="ORF">Dsim_GD16634</name>
</gene>
<sequence>MKRALAFFLEELLELEDELLELVDESLLLLLASVVSEEEEEEDEVVEVLLPATVVDSVLVLVSVELPVPEVLYRAQISTTANSSQWSFILSQS</sequence>